<organism evidence="14 15">
    <name type="scientific">Mytilus coruscus</name>
    <name type="common">Sea mussel</name>
    <dbReference type="NCBI Taxonomy" id="42192"/>
    <lineage>
        <taxon>Eukaryota</taxon>
        <taxon>Metazoa</taxon>
        <taxon>Spiralia</taxon>
        <taxon>Lophotrochozoa</taxon>
        <taxon>Mollusca</taxon>
        <taxon>Bivalvia</taxon>
        <taxon>Autobranchia</taxon>
        <taxon>Pteriomorphia</taxon>
        <taxon>Mytilida</taxon>
        <taxon>Mytiloidea</taxon>
        <taxon>Mytilidae</taxon>
        <taxon>Mytilinae</taxon>
        <taxon>Mytilus</taxon>
    </lineage>
</organism>
<evidence type="ECO:0000256" key="10">
    <source>
        <dbReference type="ARBA" id="ARBA00023224"/>
    </source>
</evidence>
<keyword evidence="10 11" id="KW-0807">Transducer</keyword>
<evidence type="ECO:0000256" key="8">
    <source>
        <dbReference type="ARBA" id="ARBA00023170"/>
    </source>
</evidence>
<evidence type="ECO:0000256" key="11">
    <source>
        <dbReference type="RuleBase" id="RU000688"/>
    </source>
</evidence>
<dbReference type="SMART" id="SM01381">
    <property type="entry name" value="7TM_GPCR_Srsx"/>
    <property type="match status" value="1"/>
</dbReference>
<dbReference type="EMBL" id="CACVKT020001887">
    <property type="protein sequence ID" value="CAC5373169.1"/>
    <property type="molecule type" value="Genomic_DNA"/>
</dbReference>
<dbReference type="Pfam" id="PF00001">
    <property type="entry name" value="7tm_1"/>
    <property type="match status" value="1"/>
</dbReference>
<evidence type="ECO:0000256" key="6">
    <source>
        <dbReference type="ARBA" id="ARBA00023136"/>
    </source>
</evidence>
<dbReference type="Proteomes" id="UP000507470">
    <property type="component" value="Unassembled WGS sequence"/>
</dbReference>
<name>A0A6J8ATK6_MYTCO</name>
<dbReference type="PRINTS" id="PR00237">
    <property type="entry name" value="GPCRRHODOPSN"/>
</dbReference>
<evidence type="ECO:0000256" key="2">
    <source>
        <dbReference type="ARBA" id="ARBA00022475"/>
    </source>
</evidence>
<evidence type="ECO:0000313" key="14">
    <source>
        <dbReference type="EMBL" id="CAC5373169.1"/>
    </source>
</evidence>
<dbReference type="PROSITE" id="PS00237">
    <property type="entry name" value="G_PROTEIN_RECEP_F1_1"/>
    <property type="match status" value="1"/>
</dbReference>
<dbReference type="GO" id="GO:0004930">
    <property type="term" value="F:G protein-coupled receptor activity"/>
    <property type="evidence" value="ECO:0007669"/>
    <property type="project" value="UniProtKB-KW"/>
</dbReference>
<evidence type="ECO:0000256" key="5">
    <source>
        <dbReference type="ARBA" id="ARBA00023040"/>
    </source>
</evidence>
<keyword evidence="6 12" id="KW-0472">Membrane</keyword>
<keyword evidence="3 11" id="KW-0812">Transmembrane</keyword>
<dbReference type="AlphaFoldDB" id="A0A6J8ATK6"/>
<comment type="subcellular location">
    <subcellularLocation>
        <location evidence="1">Cell membrane</location>
        <topology evidence="1">Multi-pass membrane protein</topology>
    </subcellularLocation>
</comment>
<comment type="similarity">
    <text evidence="11">Belongs to the G-protein coupled receptor 1 family.</text>
</comment>
<feature type="transmembrane region" description="Helical" evidence="12">
    <location>
        <begin position="210"/>
        <end position="229"/>
    </location>
</feature>
<keyword evidence="15" id="KW-1185">Reference proteome</keyword>
<keyword evidence="2" id="KW-1003">Cell membrane</keyword>
<evidence type="ECO:0000313" key="15">
    <source>
        <dbReference type="Proteomes" id="UP000507470"/>
    </source>
</evidence>
<feature type="transmembrane region" description="Helical" evidence="12">
    <location>
        <begin position="118"/>
        <end position="136"/>
    </location>
</feature>
<keyword evidence="4 12" id="KW-1133">Transmembrane helix</keyword>
<proteinExistence type="inferred from homology"/>
<dbReference type="Gene3D" id="1.20.1070.10">
    <property type="entry name" value="Rhodopsin 7-helix transmembrane proteins"/>
    <property type="match status" value="1"/>
</dbReference>
<evidence type="ECO:0000256" key="9">
    <source>
        <dbReference type="ARBA" id="ARBA00023180"/>
    </source>
</evidence>
<feature type="domain" description="G-protein coupled receptors family 1 profile" evidence="13">
    <location>
        <begin position="57"/>
        <end position="312"/>
    </location>
</feature>
<keyword evidence="7" id="KW-1015">Disulfide bond</keyword>
<evidence type="ECO:0000256" key="7">
    <source>
        <dbReference type="ARBA" id="ARBA00023157"/>
    </source>
</evidence>
<keyword evidence="5 11" id="KW-0297">G-protein coupled receptor</keyword>
<evidence type="ECO:0000256" key="12">
    <source>
        <dbReference type="SAM" id="Phobius"/>
    </source>
</evidence>
<dbReference type="InterPro" id="IPR017452">
    <property type="entry name" value="GPCR_Rhodpsn_7TM"/>
</dbReference>
<dbReference type="InterPro" id="IPR000276">
    <property type="entry name" value="GPCR_Rhodpsn"/>
</dbReference>
<feature type="transmembrane region" description="Helical" evidence="12">
    <location>
        <begin position="257"/>
        <end position="281"/>
    </location>
</feature>
<keyword evidence="8 11" id="KW-0675">Receptor</keyword>
<dbReference type="SUPFAM" id="SSF81321">
    <property type="entry name" value="Family A G protein-coupled receptor-like"/>
    <property type="match status" value="1"/>
</dbReference>
<feature type="transmembrane region" description="Helical" evidence="12">
    <location>
        <begin position="157"/>
        <end position="177"/>
    </location>
</feature>
<gene>
    <name evidence="14" type="ORF">MCOR_11014</name>
</gene>
<evidence type="ECO:0000256" key="1">
    <source>
        <dbReference type="ARBA" id="ARBA00004651"/>
    </source>
</evidence>
<feature type="transmembrane region" description="Helical" evidence="12">
    <location>
        <begin position="77"/>
        <end position="98"/>
    </location>
</feature>
<dbReference type="OrthoDB" id="2132067at2759"/>
<dbReference type="PRINTS" id="PR00663">
    <property type="entry name" value="GALANINR"/>
</dbReference>
<dbReference type="PANTHER" id="PTHR45695:SF23">
    <property type="entry name" value="GALANIN-LIKE G-PROTEIN COUPLED RECEPTOR NPR-9"/>
    <property type="match status" value="1"/>
</dbReference>
<feature type="transmembrane region" description="Helical" evidence="12">
    <location>
        <begin position="38"/>
        <end position="65"/>
    </location>
</feature>
<protein>
    <submittedName>
        <fullName evidence="14">ASTA-R</fullName>
    </submittedName>
</protein>
<dbReference type="CDD" id="cd15096">
    <property type="entry name" value="7tmA_AstA_R_insect"/>
    <property type="match status" value="1"/>
</dbReference>
<dbReference type="InterPro" id="IPR000405">
    <property type="entry name" value="Galanin_rcpt"/>
</dbReference>
<dbReference type="GO" id="GO:0005886">
    <property type="term" value="C:plasma membrane"/>
    <property type="evidence" value="ECO:0007669"/>
    <property type="project" value="UniProtKB-SubCell"/>
</dbReference>
<dbReference type="PANTHER" id="PTHR45695">
    <property type="entry name" value="LEUCOKININ RECEPTOR-RELATED"/>
    <property type="match status" value="1"/>
</dbReference>
<accession>A0A6J8ATK6</accession>
<dbReference type="PROSITE" id="PS50262">
    <property type="entry name" value="G_PROTEIN_RECEP_F1_2"/>
    <property type="match status" value="1"/>
</dbReference>
<feature type="transmembrane region" description="Helical" evidence="12">
    <location>
        <begin position="293"/>
        <end position="315"/>
    </location>
</feature>
<reference evidence="14 15" key="1">
    <citation type="submission" date="2020-06" db="EMBL/GenBank/DDBJ databases">
        <authorList>
            <person name="Li R."/>
            <person name="Bekaert M."/>
        </authorList>
    </citation>
    <scope>NUCLEOTIDE SEQUENCE [LARGE SCALE GENOMIC DNA]</scope>
    <source>
        <strain evidence="15">wild</strain>
    </source>
</reference>
<evidence type="ECO:0000259" key="13">
    <source>
        <dbReference type="PROSITE" id="PS50262"/>
    </source>
</evidence>
<evidence type="ECO:0000256" key="3">
    <source>
        <dbReference type="ARBA" id="ARBA00022692"/>
    </source>
</evidence>
<keyword evidence="9" id="KW-0325">Glycoprotein</keyword>
<sequence length="381" mass="43195">MTSGFINITSGMMNSTMSNNLSESIQGEMESALAFERAVHLAVSIIFGIVVLVGFLGNLLVIIVVWSNTQMQNTTNILIVSLAFADLSFIIFCVPFTATKYVMSTWPFGTLWCKISSYLMYVCAFASVYTLVLMSLDRYLAVVHPITSMKIRNRRNANFLVVLTWIVILGSNLPAAFEFHVLEYKFYESNRSTCILEQNYSVARRFHGCFFAFGYVLPLTLICVLYGFMLKRLLYGVVPGGSQRAESIRSKKRVTKMIIIVVGIFALCWLPIQIMFLVQYFGHFEANPITFGIQMTANCLAYMNSCVNPILYAFLSENFRRSFRKLLCCKGQVSTKFEYERTHAPRGADKETKEMLLNNLNHTNNDCSTKDKNCNTENTVT</sequence>
<evidence type="ECO:0000256" key="4">
    <source>
        <dbReference type="ARBA" id="ARBA00022989"/>
    </source>
</evidence>